<keyword evidence="3 9" id="KW-0489">Methyltransferase</keyword>
<dbReference type="SUPFAM" id="SSF53335">
    <property type="entry name" value="S-adenosyl-L-methionine-dependent methyltransferases"/>
    <property type="match status" value="2"/>
</dbReference>
<dbReference type="InterPro" id="IPR029063">
    <property type="entry name" value="SAM-dependent_MTases_sf"/>
</dbReference>
<dbReference type="Gene3D" id="3.30.2130.30">
    <property type="match status" value="1"/>
</dbReference>
<evidence type="ECO:0000256" key="2">
    <source>
        <dbReference type="ARBA" id="ARBA00022552"/>
    </source>
</evidence>
<dbReference type="RefSeq" id="WP_235033331.1">
    <property type="nucleotide sequence ID" value="NZ_LWSK01000103.1"/>
</dbReference>
<keyword evidence="6" id="KW-0694">RNA-binding</keyword>
<feature type="region of interest" description="Disordered" evidence="7">
    <location>
        <begin position="292"/>
        <end position="312"/>
    </location>
</feature>
<dbReference type="Proteomes" id="UP000322699">
    <property type="component" value="Unassembled WGS sequence"/>
</dbReference>
<dbReference type="GO" id="GO:0003723">
    <property type="term" value="F:RNA binding"/>
    <property type="evidence" value="ECO:0007669"/>
    <property type="project" value="UniProtKB-UniRule"/>
</dbReference>
<evidence type="ECO:0000313" key="10">
    <source>
        <dbReference type="Proteomes" id="UP000322699"/>
    </source>
</evidence>
<dbReference type="GO" id="GO:0070043">
    <property type="term" value="F:rRNA (guanine-N7-)-methyltransferase activity"/>
    <property type="evidence" value="ECO:0007669"/>
    <property type="project" value="TreeGrafter"/>
</dbReference>
<evidence type="ECO:0000259" key="8">
    <source>
        <dbReference type="PROSITE" id="PS51165"/>
    </source>
</evidence>
<reference evidence="9 10" key="1">
    <citation type="submission" date="2019-08" db="EMBL/GenBank/DDBJ databases">
        <title>Deep-cultivation of Planctomycetes and their phenomic and genomic characterization uncovers novel biology.</title>
        <authorList>
            <person name="Wiegand S."/>
            <person name="Jogler M."/>
            <person name="Boedeker C."/>
            <person name="Pinto D."/>
            <person name="Vollmers J."/>
            <person name="Rivas-Marin E."/>
            <person name="Kohn T."/>
            <person name="Peeters S.H."/>
            <person name="Heuer A."/>
            <person name="Rast P."/>
            <person name="Oberbeckmann S."/>
            <person name="Bunk B."/>
            <person name="Jeske O."/>
            <person name="Meyerdierks A."/>
            <person name="Storesund J.E."/>
            <person name="Kallscheuer N."/>
            <person name="Luecker S."/>
            <person name="Lage O.M."/>
            <person name="Pohl T."/>
            <person name="Merkel B.J."/>
            <person name="Hornburger P."/>
            <person name="Mueller R.-W."/>
            <person name="Bruemmer F."/>
            <person name="Labrenz M."/>
            <person name="Spormann A.M."/>
            <person name="Op Den Camp H."/>
            <person name="Overmann J."/>
            <person name="Amann R."/>
            <person name="Jetten M.S.M."/>
            <person name="Mascher T."/>
            <person name="Medema M.H."/>
            <person name="Devos D.P."/>
            <person name="Kaster A.-K."/>
            <person name="Ovreas L."/>
            <person name="Rohde M."/>
            <person name="Galperin M.Y."/>
            <person name="Jogler C."/>
        </authorList>
    </citation>
    <scope>NUCLEOTIDE SEQUENCE [LARGE SCALE GENOMIC DNA]</scope>
    <source>
        <strain evidence="9 10">LF1</strain>
    </source>
</reference>
<dbReference type="GO" id="GO:0008990">
    <property type="term" value="F:rRNA (guanine-N2-)-methyltransferase activity"/>
    <property type="evidence" value="ECO:0007669"/>
    <property type="project" value="InterPro"/>
</dbReference>
<evidence type="ECO:0000256" key="7">
    <source>
        <dbReference type="SAM" id="MobiDB-lite"/>
    </source>
</evidence>
<evidence type="ECO:0000256" key="1">
    <source>
        <dbReference type="ARBA" id="ARBA00022490"/>
    </source>
</evidence>
<gene>
    <name evidence="9" type="primary">rlmL</name>
    <name evidence="9" type="ORF">LF1_32060</name>
</gene>
<sequence>MVRRELSDLGIESTIVSSGRILFHGNWQSVATANLWLRTADRVLLRVAEFEAADFDALFDTTEAFEWAKYIPVDGLFPVTGRSVKSQLTSVPAVQRSVKKAIAKALQRDHGCEELPETGALFKVDITLLDNVATLTIDTTGNSLHKRGYRTDVSLAPLKETLAAAMVQLSYWKAGRPLIDPFCGSGTIPIEAAMIGRKIAPGLKRNFPFESWPSFDGQIIADLKSDAVANQLASLDCRLVGSDIDGRVLRAARDNAQRAGVENEVHFEVADATQISSKRRFGCLITNPPYGRRLGANETSQEKSRPNPRSDIAKKFRPYSRELDELYGSLPNVFRKLSTWSHYVLTAYPNFESLVGRSADRRRKLYNGRIECTYYQYGGPKPVEETKQRDGETTTLVHAKGDAAFGSLGDKAAHQAELFTARLNNRAKHLRRWPTRRDITCFRLYERDVPEIPLVVDRYEDHLHITEYERPHDRDPAQHANWLELMAETAGKALDVAPANVHLKTRMRQRGKTQHEKVDQTGSRIEVSEGGLKFLVNLQDYVDTGLFLDHRETRSMVRDEAKDKRFLNLFAYTGSFSVYAADGAARSTTTVDLSKNYLDWARDNMRLNKFVGNQHNFIAADIRQFLTEHAPGHAYDLVMLDPPTFSNSKRTEEDWDIQRDAVPLINQLLPLVSNGGVIYFSSNFRRLKFDESAIDASAIHEISKQTVPEDYRNKRIHRCWRIVK</sequence>
<accession>A0A5B1CJC6</accession>
<dbReference type="Pfam" id="PF10672">
    <property type="entry name" value="Methyltrans_SAM"/>
    <property type="match status" value="1"/>
</dbReference>
<evidence type="ECO:0000256" key="4">
    <source>
        <dbReference type="ARBA" id="ARBA00022679"/>
    </source>
</evidence>
<dbReference type="CDD" id="cd11715">
    <property type="entry name" value="THUMP_AdoMetMT"/>
    <property type="match status" value="1"/>
</dbReference>
<dbReference type="AlphaFoldDB" id="A0A5B1CJC6"/>
<name>A0A5B1CJC6_9BACT</name>
<dbReference type="GO" id="GO:0005737">
    <property type="term" value="C:cytoplasm"/>
    <property type="evidence" value="ECO:0007669"/>
    <property type="project" value="InterPro"/>
</dbReference>
<dbReference type="EMBL" id="VRLW01000001">
    <property type="protein sequence ID" value="KAA1260666.1"/>
    <property type="molecule type" value="Genomic_DNA"/>
</dbReference>
<evidence type="ECO:0000313" key="9">
    <source>
        <dbReference type="EMBL" id="KAA1260666.1"/>
    </source>
</evidence>
<keyword evidence="4 9" id="KW-0808">Transferase</keyword>
<dbReference type="Gene3D" id="3.30.750.80">
    <property type="entry name" value="RNA methyltransferase domain (HRMD) like"/>
    <property type="match status" value="1"/>
</dbReference>
<dbReference type="Pfam" id="PF01170">
    <property type="entry name" value="UPF0020"/>
    <property type="match status" value="1"/>
</dbReference>
<organism evidence="9 10">
    <name type="scientific">Rubripirellula obstinata</name>
    <dbReference type="NCBI Taxonomy" id="406547"/>
    <lineage>
        <taxon>Bacteria</taxon>
        <taxon>Pseudomonadati</taxon>
        <taxon>Planctomycetota</taxon>
        <taxon>Planctomycetia</taxon>
        <taxon>Pirellulales</taxon>
        <taxon>Pirellulaceae</taxon>
        <taxon>Rubripirellula</taxon>
    </lineage>
</organism>
<dbReference type="InterPro" id="IPR004114">
    <property type="entry name" value="THUMP_dom"/>
</dbReference>
<dbReference type="InterPro" id="IPR019614">
    <property type="entry name" value="SAM-dep_methyl-trfase"/>
</dbReference>
<keyword evidence="1" id="KW-0963">Cytoplasm</keyword>
<dbReference type="InterPro" id="IPR002052">
    <property type="entry name" value="DNA_methylase_N6_adenine_CS"/>
</dbReference>
<dbReference type="InterPro" id="IPR053943">
    <property type="entry name" value="RlmKL-like_Mtase_CS"/>
</dbReference>
<dbReference type="PROSITE" id="PS01261">
    <property type="entry name" value="UPF0020"/>
    <property type="match status" value="1"/>
</dbReference>
<dbReference type="PIRSF" id="PIRSF037618">
    <property type="entry name" value="RNA_Mtase_bacteria_prd"/>
    <property type="match status" value="1"/>
</dbReference>
<feature type="domain" description="THUMP" evidence="8">
    <location>
        <begin position="29"/>
        <end position="139"/>
    </location>
</feature>
<dbReference type="InterPro" id="IPR017244">
    <property type="entry name" value="23SrRNA_methyltr_KL"/>
</dbReference>
<evidence type="ECO:0000256" key="5">
    <source>
        <dbReference type="ARBA" id="ARBA00022691"/>
    </source>
</evidence>
<protein>
    <submittedName>
        <fullName evidence="9">Ribosomal RNA large subunit methyltransferase K/L</fullName>
    </submittedName>
</protein>
<keyword evidence="10" id="KW-1185">Reference proteome</keyword>
<evidence type="ECO:0000256" key="3">
    <source>
        <dbReference type="ARBA" id="ARBA00022603"/>
    </source>
</evidence>
<dbReference type="PROSITE" id="PS00092">
    <property type="entry name" value="N6_MTASE"/>
    <property type="match status" value="1"/>
</dbReference>
<dbReference type="CDD" id="cd02440">
    <property type="entry name" value="AdoMet_MTases"/>
    <property type="match status" value="1"/>
</dbReference>
<comment type="caution">
    <text evidence="9">The sequence shown here is derived from an EMBL/GenBank/DDBJ whole genome shotgun (WGS) entry which is preliminary data.</text>
</comment>
<dbReference type="NCBIfam" id="NF008748">
    <property type="entry name" value="PRK11783.1"/>
    <property type="match status" value="1"/>
</dbReference>
<proteinExistence type="predicted"/>
<dbReference type="Gene3D" id="3.40.50.150">
    <property type="entry name" value="Vaccinia Virus protein VP39"/>
    <property type="match status" value="2"/>
</dbReference>
<keyword evidence="5" id="KW-0949">S-adenosyl-L-methionine</keyword>
<dbReference type="Pfam" id="PF22020">
    <property type="entry name" value="RlmL_1st"/>
    <property type="match status" value="1"/>
</dbReference>
<dbReference type="PANTHER" id="PTHR47313">
    <property type="entry name" value="RIBOSOMAL RNA LARGE SUBUNIT METHYLTRANSFERASE K/L"/>
    <property type="match status" value="1"/>
</dbReference>
<dbReference type="Pfam" id="PF02926">
    <property type="entry name" value="THUMP"/>
    <property type="match status" value="1"/>
</dbReference>
<keyword evidence="2" id="KW-0698">rRNA processing</keyword>
<evidence type="ECO:0000256" key="6">
    <source>
        <dbReference type="PROSITE-ProRule" id="PRU00529"/>
    </source>
</evidence>
<dbReference type="PANTHER" id="PTHR47313:SF1">
    <property type="entry name" value="RIBOSOMAL RNA LARGE SUBUNIT METHYLTRANSFERASE K_L"/>
    <property type="match status" value="1"/>
</dbReference>
<dbReference type="PROSITE" id="PS51165">
    <property type="entry name" value="THUMP"/>
    <property type="match status" value="1"/>
</dbReference>
<dbReference type="InterPro" id="IPR054170">
    <property type="entry name" value="RlmL_1st"/>
</dbReference>
<dbReference type="InterPro" id="IPR000241">
    <property type="entry name" value="RlmKL-like_Mtase"/>
</dbReference>
<dbReference type="SMART" id="SM00981">
    <property type="entry name" value="THUMP"/>
    <property type="match status" value="1"/>
</dbReference>